<proteinExistence type="predicted"/>
<evidence type="ECO:0000256" key="1">
    <source>
        <dbReference type="SAM" id="Phobius"/>
    </source>
</evidence>
<feature type="transmembrane region" description="Helical" evidence="1">
    <location>
        <begin position="27"/>
        <end position="44"/>
    </location>
</feature>
<reference evidence="2 3" key="1">
    <citation type="submission" date="2023-10" db="EMBL/GenBank/DDBJ databases">
        <title>Genome-Wide Identification Analysis in wild type Solanum Pinnatisectum Reveals Some Genes Defensing Phytophthora Infestans.</title>
        <authorList>
            <person name="Sun C."/>
        </authorList>
    </citation>
    <scope>NUCLEOTIDE SEQUENCE [LARGE SCALE GENOMIC DNA]</scope>
    <source>
        <strain evidence="2">LQN</strain>
        <tissue evidence="2">Leaf</tissue>
    </source>
</reference>
<comment type="caution">
    <text evidence="2">The sequence shown here is derived from an EMBL/GenBank/DDBJ whole genome shotgun (WGS) entry which is preliminary data.</text>
</comment>
<dbReference type="Proteomes" id="UP001311915">
    <property type="component" value="Unassembled WGS sequence"/>
</dbReference>
<keyword evidence="1" id="KW-1133">Transmembrane helix</keyword>
<accession>A0AAV9MKA1</accession>
<dbReference type="EMBL" id="JAWPEI010000001">
    <property type="protein sequence ID" value="KAK4737762.1"/>
    <property type="molecule type" value="Genomic_DNA"/>
</dbReference>
<keyword evidence="1" id="KW-0472">Membrane</keyword>
<keyword evidence="1" id="KW-0812">Transmembrane</keyword>
<dbReference type="AlphaFoldDB" id="A0AAV9MKA1"/>
<protein>
    <submittedName>
        <fullName evidence="2">Uncharacterized protein</fullName>
    </submittedName>
</protein>
<evidence type="ECO:0000313" key="3">
    <source>
        <dbReference type="Proteomes" id="UP001311915"/>
    </source>
</evidence>
<name>A0AAV9MKA1_9SOLN</name>
<organism evidence="2 3">
    <name type="scientific">Solanum pinnatisectum</name>
    <name type="common">tansyleaf nightshade</name>
    <dbReference type="NCBI Taxonomy" id="50273"/>
    <lineage>
        <taxon>Eukaryota</taxon>
        <taxon>Viridiplantae</taxon>
        <taxon>Streptophyta</taxon>
        <taxon>Embryophyta</taxon>
        <taxon>Tracheophyta</taxon>
        <taxon>Spermatophyta</taxon>
        <taxon>Magnoliopsida</taxon>
        <taxon>eudicotyledons</taxon>
        <taxon>Gunneridae</taxon>
        <taxon>Pentapetalae</taxon>
        <taxon>asterids</taxon>
        <taxon>lamiids</taxon>
        <taxon>Solanales</taxon>
        <taxon>Solanaceae</taxon>
        <taxon>Solanoideae</taxon>
        <taxon>Solaneae</taxon>
        <taxon>Solanum</taxon>
    </lineage>
</organism>
<evidence type="ECO:0000313" key="2">
    <source>
        <dbReference type="EMBL" id="KAK4737762.1"/>
    </source>
</evidence>
<gene>
    <name evidence="2" type="ORF">R3W88_001459</name>
</gene>
<keyword evidence="3" id="KW-1185">Reference proteome</keyword>
<sequence length="125" mass="13714">MDGSGEGIDCLQHRTITGSVGSLTTNITTLTMWNAFLTILIIFAKIKRLMTKVTSCIATSVGNGSAFVPVVIHFGRNIFALIVPPLSCFYRKLVSDSATTITSPTSLTCHLWNSYLAQFWRPTKK</sequence>